<proteinExistence type="predicted"/>
<dbReference type="InterPro" id="IPR038718">
    <property type="entry name" value="SNF2-like_sf"/>
</dbReference>
<dbReference type="InterPro" id="IPR042449">
    <property type="entry name" value="Ub-E1_IAD_1"/>
</dbReference>
<keyword evidence="9" id="KW-1185">Reference proteome</keyword>
<dbReference type="PANTHER" id="PTHR45821:SF1">
    <property type="entry name" value="ATP-DEPENDENT HELICASE FAMILY PROTEIN-RELATED"/>
    <property type="match status" value="1"/>
</dbReference>
<evidence type="ECO:0000256" key="3">
    <source>
        <dbReference type="ARBA" id="ARBA00022806"/>
    </source>
</evidence>
<evidence type="ECO:0000256" key="6">
    <source>
        <dbReference type="ARBA" id="ARBA00043952"/>
    </source>
</evidence>
<comment type="caution">
    <text evidence="8">The sequence shown here is derived from an EMBL/GenBank/DDBJ whole genome shotgun (WGS) entry which is preliminary data.</text>
</comment>
<dbReference type="InterPro" id="IPR027417">
    <property type="entry name" value="P-loop_NTPase"/>
</dbReference>
<dbReference type="InterPro" id="IPR044567">
    <property type="entry name" value="CLSY/DRD1"/>
</dbReference>
<accession>A0AAV1RML7</accession>
<dbReference type="Proteomes" id="UP001314170">
    <property type="component" value="Unassembled WGS sequence"/>
</dbReference>
<comment type="pathway">
    <text evidence="6">Protein modification.</text>
</comment>
<dbReference type="SUPFAM" id="SSF52540">
    <property type="entry name" value="P-loop containing nucleoside triphosphate hydrolases"/>
    <property type="match status" value="1"/>
</dbReference>
<dbReference type="PANTHER" id="PTHR45821">
    <property type="entry name" value="SNF2 DOMAIN-CONTAINING PROTEIN CLASSY 2-RELATED"/>
    <property type="match status" value="1"/>
</dbReference>
<dbReference type="AlphaFoldDB" id="A0AAV1RML7"/>
<dbReference type="EMBL" id="CAWUPB010001108">
    <property type="protein sequence ID" value="CAK7337909.1"/>
    <property type="molecule type" value="Genomic_DNA"/>
</dbReference>
<gene>
    <name evidence="8" type="ORF">DCAF_LOCUS12950</name>
</gene>
<keyword evidence="5" id="KW-0539">Nucleus</keyword>
<feature type="region of interest" description="Disordered" evidence="7">
    <location>
        <begin position="1"/>
        <end position="48"/>
    </location>
</feature>
<evidence type="ECO:0000256" key="2">
    <source>
        <dbReference type="ARBA" id="ARBA00022741"/>
    </source>
</evidence>
<protein>
    <submittedName>
        <fullName evidence="8">Uncharacterized protein</fullName>
    </submittedName>
</protein>
<dbReference type="GO" id="GO:0005634">
    <property type="term" value="C:nucleus"/>
    <property type="evidence" value="ECO:0007669"/>
    <property type="project" value="UniProtKB-SubCell"/>
</dbReference>
<evidence type="ECO:0000256" key="4">
    <source>
        <dbReference type="ARBA" id="ARBA00022840"/>
    </source>
</evidence>
<dbReference type="GO" id="GO:0080188">
    <property type="term" value="P:gene silencing by siRNA-directed DNA methylation"/>
    <property type="evidence" value="ECO:0007669"/>
    <property type="project" value="InterPro"/>
</dbReference>
<comment type="subcellular location">
    <subcellularLocation>
        <location evidence="1">Nucleus</location>
    </subcellularLocation>
</comment>
<dbReference type="GO" id="GO:0008641">
    <property type="term" value="F:ubiquitin-like modifier activating enzyme activity"/>
    <property type="evidence" value="ECO:0007669"/>
    <property type="project" value="InterPro"/>
</dbReference>
<dbReference type="SUPFAM" id="SSF69572">
    <property type="entry name" value="Activating enzymes of the ubiquitin-like proteins"/>
    <property type="match status" value="1"/>
</dbReference>
<evidence type="ECO:0000256" key="1">
    <source>
        <dbReference type="ARBA" id="ARBA00004123"/>
    </source>
</evidence>
<dbReference type="GO" id="GO:0005524">
    <property type="term" value="F:ATP binding"/>
    <property type="evidence" value="ECO:0007669"/>
    <property type="project" value="UniProtKB-KW"/>
</dbReference>
<dbReference type="Gene3D" id="3.50.50.80">
    <property type="entry name" value="Ubiquitin-activating enzyme E1, inactive adenylation domain, subdomain 1"/>
    <property type="match status" value="1"/>
</dbReference>
<evidence type="ECO:0000313" key="8">
    <source>
        <dbReference type="EMBL" id="CAK7337909.1"/>
    </source>
</evidence>
<reference evidence="8 9" key="1">
    <citation type="submission" date="2024-01" db="EMBL/GenBank/DDBJ databases">
        <authorList>
            <person name="Waweru B."/>
        </authorList>
    </citation>
    <scope>NUCLEOTIDE SEQUENCE [LARGE SCALE GENOMIC DNA]</scope>
</reference>
<dbReference type="Gene3D" id="3.40.50.10810">
    <property type="entry name" value="Tandem AAA-ATPase domain"/>
    <property type="match status" value="1"/>
</dbReference>
<evidence type="ECO:0000256" key="5">
    <source>
        <dbReference type="ARBA" id="ARBA00023242"/>
    </source>
</evidence>
<keyword evidence="3" id="KW-0347">Helicase</keyword>
<keyword evidence="4" id="KW-0067">ATP-binding</keyword>
<dbReference type="InterPro" id="IPR035985">
    <property type="entry name" value="Ubiquitin-activating_enz"/>
</dbReference>
<keyword evidence="2" id="KW-0547">Nucleotide-binding</keyword>
<name>A0AAV1RML7_9ROSI</name>
<sequence length="317" mass="35342">MFSGEEDELGEKSEVDVEGKGKVKFIENEEEGEENKESEGVAKKKARKKGIKLKNEEVETKEGRRMIVMWKRMEISDDAGLKSVVDNVKSKVKRTNWVTNWVVLHLVASSSTPKVDTQFASKVLVSGMQRLGAKIVKNIVLASVKSVTLHDEGGKQSSKYSTVTEVKEEPKVEEVGCVQADISVLMMSENSLMEAEISAHPKHRKERNVHQVDSFKFLDSNLLTDDPRGCILAHASGSGKTFMVINSIQSFLAKNPDVRPLVILPEGILANLKKEITIWQVEADVEKKKLAMTVNYSCSRKAEAAAAMKHDPYNWLN</sequence>
<keyword evidence="3" id="KW-0378">Hydrolase</keyword>
<organism evidence="8 9">
    <name type="scientific">Dovyalis caffra</name>
    <dbReference type="NCBI Taxonomy" id="77055"/>
    <lineage>
        <taxon>Eukaryota</taxon>
        <taxon>Viridiplantae</taxon>
        <taxon>Streptophyta</taxon>
        <taxon>Embryophyta</taxon>
        <taxon>Tracheophyta</taxon>
        <taxon>Spermatophyta</taxon>
        <taxon>Magnoliopsida</taxon>
        <taxon>eudicotyledons</taxon>
        <taxon>Gunneridae</taxon>
        <taxon>Pentapetalae</taxon>
        <taxon>rosids</taxon>
        <taxon>fabids</taxon>
        <taxon>Malpighiales</taxon>
        <taxon>Salicaceae</taxon>
        <taxon>Flacourtieae</taxon>
        <taxon>Dovyalis</taxon>
    </lineage>
</organism>
<feature type="compositionally biased region" description="Basic and acidic residues" evidence="7">
    <location>
        <begin position="10"/>
        <end position="27"/>
    </location>
</feature>
<evidence type="ECO:0000313" key="9">
    <source>
        <dbReference type="Proteomes" id="UP001314170"/>
    </source>
</evidence>
<dbReference type="GO" id="GO:0004386">
    <property type="term" value="F:helicase activity"/>
    <property type="evidence" value="ECO:0007669"/>
    <property type="project" value="UniProtKB-KW"/>
</dbReference>
<evidence type="ECO:0000256" key="7">
    <source>
        <dbReference type="SAM" id="MobiDB-lite"/>
    </source>
</evidence>